<dbReference type="CDD" id="cd00198">
    <property type="entry name" value="vWFA"/>
    <property type="match status" value="1"/>
</dbReference>
<name>A0A8T0GDK4_CERPU</name>
<reference evidence="1 2" key="1">
    <citation type="submission" date="2020-06" db="EMBL/GenBank/DDBJ databases">
        <title>WGS assembly of Ceratodon purpureus strain R40.</title>
        <authorList>
            <person name="Carey S.B."/>
            <person name="Jenkins J."/>
            <person name="Shu S."/>
            <person name="Lovell J.T."/>
            <person name="Sreedasyam A."/>
            <person name="Maumus F."/>
            <person name="Tiley G.P."/>
            <person name="Fernandez-Pozo N."/>
            <person name="Barry K."/>
            <person name="Chen C."/>
            <person name="Wang M."/>
            <person name="Lipzen A."/>
            <person name="Daum C."/>
            <person name="Saski C.A."/>
            <person name="Payton A.C."/>
            <person name="Mcbreen J.C."/>
            <person name="Conrad R.E."/>
            <person name="Kollar L.M."/>
            <person name="Olsson S."/>
            <person name="Huttunen S."/>
            <person name="Landis J.B."/>
            <person name="Wickett N.J."/>
            <person name="Johnson M.G."/>
            <person name="Rensing S.A."/>
            <person name="Grimwood J."/>
            <person name="Schmutz J."/>
            <person name="Mcdaniel S.F."/>
        </authorList>
    </citation>
    <scope>NUCLEOTIDE SEQUENCE [LARGE SCALE GENOMIC DNA]</scope>
    <source>
        <strain evidence="1 2">R40</strain>
    </source>
</reference>
<dbReference type="AlphaFoldDB" id="A0A8T0GDK4"/>
<gene>
    <name evidence="1" type="ORF">KC19_11G066100</name>
</gene>
<evidence type="ECO:0000313" key="1">
    <source>
        <dbReference type="EMBL" id="KAG0556597.1"/>
    </source>
</evidence>
<dbReference type="InterPro" id="IPR036465">
    <property type="entry name" value="vWFA_dom_sf"/>
</dbReference>
<evidence type="ECO:0008006" key="3">
    <source>
        <dbReference type="Google" id="ProtNLM"/>
    </source>
</evidence>
<accession>A0A8T0GDK4</accession>
<keyword evidence="2" id="KW-1185">Reference proteome</keyword>
<proteinExistence type="predicted"/>
<dbReference type="SUPFAM" id="SSF53300">
    <property type="entry name" value="vWA-like"/>
    <property type="match status" value="1"/>
</dbReference>
<sequence length="315" mass="35625">MSNNFGPLARTGAGSSSTITTSVFHNNWKAKATNANGEKAEAEYTILHPSGGKAYFHLLLDASGSTSAKVKTRDRNGDRKRVYHYLLTNFEQLVEGRDTLLPEDMIYVWTFNRKTTLLCRVEKKNFHAQLENIRAAYEKEFEGNNYKGTRMYDAIATVMKRIGEQYMAHKKADFFLVPFTDGIDHGSQTTSLNDMMNYINGIGGRLHTIFITANMPPDSEFYKRLKSQEGEIAHIDCENTEPNEISRAFNTLRNLIKAYLVVQYEKGSEIHMTRIAAYGGTTQEVAGTVMKTLQSGGNSLLDGWFQRMTIEVQRQ</sequence>
<dbReference type="Proteomes" id="UP000822688">
    <property type="component" value="Chromosome 11"/>
</dbReference>
<dbReference type="EMBL" id="CM026432">
    <property type="protein sequence ID" value="KAG0556597.1"/>
    <property type="molecule type" value="Genomic_DNA"/>
</dbReference>
<evidence type="ECO:0000313" key="2">
    <source>
        <dbReference type="Proteomes" id="UP000822688"/>
    </source>
</evidence>
<comment type="caution">
    <text evidence="1">The sequence shown here is derived from an EMBL/GenBank/DDBJ whole genome shotgun (WGS) entry which is preliminary data.</text>
</comment>
<dbReference type="Gene3D" id="3.40.50.410">
    <property type="entry name" value="von Willebrand factor, type A domain"/>
    <property type="match status" value="1"/>
</dbReference>
<protein>
    <recommendedName>
        <fullName evidence="3">VWFA domain-containing protein</fullName>
    </recommendedName>
</protein>
<organism evidence="1 2">
    <name type="scientific">Ceratodon purpureus</name>
    <name type="common">Fire moss</name>
    <name type="synonym">Dicranum purpureum</name>
    <dbReference type="NCBI Taxonomy" id="3225"/>
    <lineage>
        <taxon>Eukaryota</taxon>
        <taxon>Viridiplantae</taxon>
        <taxon>Streptophyta</taxon>
        <taxon>Embryophyta</taxon>
        <taxon>Bryophyta</taxon>
        <taxon>Bryophytina</taxon>
        <taxon>Bryopsida</taxon>
        <taxon>Dicranidae</taxon>
        <taxon>Pseudoditrichales</taxon>
        <taxon>Ditrichaceae</taxon>
        <taxon>Ceratodon</taxon>
    </lineage>
</organism>